<dbReference type="RefSeq" id="WP_089872531.1">
    <property type="nucleotide sequence ID" value="NZ_FNBH01000001.1"/>
</dbReference>
<dbReference type="AlphaFoldDB" id="A0A1G7JIZ5"/>
<gene>
    <name evidence="1" type="ORF">SAMN05421825_1396</name>
</gene>
<organism evidence="1 2">
    <name type="scientific">Epilithonimonas hungarica</name>
    <dbReference type="NCBI Taxonomy" id="454006"/>
    <lineage>
        <taxon>Bacteria</taxon>
        <taxon>Pseudomonadati</taxon>
        <taxon>Bacteroidota</taxon>
        <taxon>Flavobacteriia</taxon>
        <taxon>Flavobacteriales</taxon>
        <taxon>Weeksellaceae</taxon>
        <taxon>Chryseobacterium group</taxon>
        <taxon>Epilithonimonas</taxon>
    </lineage>
</organism>
<name>A0A1G7JIZ5_9FLAO</name>
<keyword evidence="2" id="KW-1185">Reference proteome</keyword>
<evidence type="ECO:0000313" key="2">
    <source>
        <dbReference type="Proteomes" id="UP000199203"/>
    </source>
</evidence>
<evidence type="ECO:0000313" key="1">
    <source>
        <dbReference type="EMBL" id="SDF24754.1"/>
    </source>
</evidence>
<accession>A0A1G7JIZ5</accession>
<protein>
    <submittedName>
        <fullName evidence="1">Uncharacterized protein</fullName>
    </submittedName>
</protein>
<dbReference type="OrthoDB" id="7063432at2"/>
<proteinExistence type="predicted"/>
<sequence>MIITRLELIKICERFLSDEVSKEELIHFATSVMFDDEDKYECEDEVVEEILSQWDNAQTQSKINKTSIQFLKNALQNLN</sequence>
<dbReference type="Proteomes" id="UP000199203">
    <property type="component" value="Unassembled WGS sequence"/>
</dbReference>
<reference evidence="2" key="1">
    <citation type="submission" date="2016-10" db="EMBL/GenBank/DDBJ databases">
        <authorList>
            <person name="Varghese N."/>
            <person name="Submissions S."/>
        </authorList>
    </citation>
    <scope>NUCLEOTIDE SEQUENCE [LARGE SCALE GENOMIC DNA]</scope>
    <source>
        <strain evidence="2">DSM 19684</strain>
    </source>
</reference>
<dbReference type="EMBL" id="FNBH01000001">
    <property type="protein sequence ID" value="SDF24754.1"/>
    <property type="molecule type" value="Genomic_DNA"/>
</dbReference>